<evidence type="ECO:0000256" key="2">
    <source>
        <dbReference type="SAM" id="MobiDB-lite"/>
    </source>
</evidence>
<evidence type="ECO:0000256" key="1">
    <source>
        <dbReference type="SAM" id="Coils"/>
    </source>
</evidence>
<evidence type="ECO:0000259" key="3">
    <source>
        <dbReference type="PROSITE" id="PS50006"/>
    </source>
</evidence>
<dbReference type="InterPro" id="IPR000253">
    <property type="entry name" value="FHA_dom"/>
</dbReference>
<proteinExistence type="predicted"/>
<dbReference type="PROSITE" id="PS50006">
    <property type="entry name" value="FHA_DOMAIN"/>
    <property type="match status" value="1"/>
</dbReference>
<name>A0ABQ0LTF6_MYCCL</name>
<dbReference type="PANTHER" id="PTHR34144">
    <property type="entry name" value="CHROMOSOME 8, WHOLE GENOME SHOTGUN SEQUENCE"/>
    <property type="match status" value="1"/>
</dbReference>
<dbReference type="Proteomes" id="UP000815677">
    <property type="component" value="Unassembled WGS sequence"/>
</dbReference>
<protein>
    <submittedName>
        <fullName evidence="4">Glycosyltransferase family 69 protein</fullName>
    </submittedName>
</protein>
<dbReference type="EMBL" id="DF848626">
    <property type="protein sequence ID" value="GAT54351.1"/>
    <property type="molecule type" value="Genomic_DNA"/>
</dbReference>
<dbReference type="SUPFAM" id="SSF49879">
    <property type="entry name" value="SMAD/FHA domain"/>
    <property type="match status" value="1"/>
</dbReference>
<evidence type="ECO:0000313" key="4">
    <source>
        <dbReference type="EMBL" id="GAT54351.1"/>
    </source>
</evidence>
<dbReference type="InterPro" id="IPR008984">
    <property type="entry name" value="SMAD_FHA_dom_sf"/>
</dbReference>
<dbReference type="CDD" id="cd22679">
    <property type="entry name" value="FHA_SLMAP"/>
    <property type="match status" value="1"/>
</dbReference>
<feature type="compositionally biased region" description="Basic residues" evidence="2">
    <location>
        <begin position="1236"/>
        <end position="1245"/>
    </location>
</feature>
<organism evidence="4 5">
    <name type="scientific">Mycena chlorophos</name>
    <name type="common">Agaric fungus</name>
    <name type="synonym">Agaricus chlorophos</name>
    <dbReference type="NCBI Taxonomy" id="658473"/>
    <lineage>
        <taxon>Eukaryota</taxon>
        <taxon>Fungi</taxon>
        <taxon>Dikarya</taxon>
        <taxon>Basidiomycota</taxon>
        <taxon>Agaricomycotina</taxon>
        <taxon>Agaricomycetes</taxon>
        <taxon>Agaricomycetidae</taxon>
        <taxon>Agaricales</taxon>
        <taxon>Marasmiineae</taxon>
        <taxon>Mycenaceae</taxon>
        <taxon>Mycena</taxon>
    </lineage>
</organism>
<feature type="non-terminal residue" evidence="4">
    <location>
        <position position="1333"/>
    </location>
</feature>
<dbReference type="Pfam" id="PF11735">
    <property type="entry name" value="CAP59_mtransfer"/>
    <property type="match status" value="1"/>
</dbReference>
<dbReference type="Gene3D" id="2.60.200.20">
    <property type="match status" value="1"/>
</dbReference>
<feature type="domain" description="FHA" evidence="3">
    <location>
        <begin position="666"/>
        <end position="722"/>
    </location>
</feature>
<accession>A0ABQ0LTF6</accession>
<dbReference type="PANTHER" id="PTHR34144:SF2">
    <property type="entry name" value="CAPSULAR ASSOCIATED PROTEIN"/>
    <property type="match status" value="1"/>
</dbReference>
<feature type="compositionally biased region" description="Basic and acidic residues" evidence="2">
    <location>
        <begin position="1033"/>
        <end position="1052"/>
    </location>
</feature>
<evidence type="ECO:0000313" key="5">
    <source>
        <dbReference type="Proteomes" id="UP000815677"/>
    </source>
</evidence>
<dbReference type="InterPro" id="IPR021047">
    <property type="entry name" value="Mannosyltransferase_CMT1"/>
</dbReference>
<gene>
    <name evidence="4" type="ORF">MCHLO_11215</name>
</gene>
<feature type="region of interest" description="Disordered" evidence="2">
    <location>
        <begin position="455"/>
        <end position="505"/>
    </location>
</feature>
<feature type="region of interest" description="Disordered" evidence="2">
    <location>
        <begin position="1012"/>
        <end position="1078"/>
    </location>
</feature>
<sequence>MAALLTLRRRSLSRVVFIAVCAFVVRWLFFSSSSTSASSNAKAHEIQEHNFIERARQDKSLNVQKHRFLQARMGRDEREELMGDIIRNGADDYWERFQLPYIMNKDTSSMDTQHVVGAIDQLLSLNGWVAALCPTLTRPFGQHKHDNAYDDLVREDHLYYIAIVIHSADHFLVDQLAVIVQMAKRLGTNNLFVSMLDYDSSDSTETLTDLCEAVLTLLGVPFRIRRVPGMTEDPAAAYYPLEEAHMRNLALEPLHELYHKRGIRFQRVIWLKGFTCPNDILETIKISFANEAAMVCGMDWAEHNGFFIFSDRWRTRDIDGDQFRQSKSSSKAEAVPPRDQQGANRYAQHLPFQVFCCESGTHVVDPEQSYYKNIAYRAGTDFHNLSRAEVVPTRDPDAPCLDSSQAWFCRDLWVRSAHDAMDEVDQVNEHQRHNPLVRRQQPDVDVAARDAIAPAQAQAAAGAEGGLRRQPNAGKDDADANAGSDYDAMPEEEGEPEEEPYTDPVHLSIPNSNFRPARILVNPRCPTTYAGVSHTQLALDLFGTGEDSLQAGVGKYVLEDWEGAPESFVCQEQRQTGGRKATKTQRRLGFSIHDELQRPRAVATCLLTTLDPASVPTTFPRPTPMPSLTPFAGTQPVVALPALYLYPLNDSWTTKHISLIPSGQRVKIGRQTNAKSQPGERNGYFDSKVLSRQHAEVWEENEKIFIKDVKSSNGTFINGERLSQEGLESEPFELHSDDIVEFGIDIVGEDNKTIIHHKVAARVACIFTDQQAAIAARAEQQQQQQLQQQQNQGGYSQSPVLGQGAGPGSVFNFVPGGPQGRRPPLQPQQMGQQPQHQPLGGMGGNMRPPGKGPSFDVILTRLQGELNKSRETGQDLQTLSGAMNDIQDTLGGSLPLNLPQYPHVLPAVRPASEHLAPVVDAAAAPIPAPADNGPALADIQSQLLTTQSSLATHVDKVRALEGVFADQEALKEEVRTLRELVGVLQQDAAAHEDEDDSELMDDDDARSVATVIPHSLERVDEEDEEDLEEEKDTAEHEEDRAERNAELGRPRTPEPTNMGMGRRSTSQRSPLSEGPSVDELTARLTQLSEQLESALAMSSTLQAQHAAAQNTIVSLEDKVQRLEGLVTSIVTAKETTNKPSTTESALTSFKNSLQGQWSALQDEWAAERERLKRTRDEWEREMRGAVDERVASKLAHGTFPPTSTGVYFNGGLVTPPSPRSLSADSGSSASGSVGGGRRRRRRSTSRGRSSSLRRGSTGSSSGSGSGDNDPEHENDNPMSDDAITELAPNGKRRETAVGSAANKVATAAASVGSSKVVGANLKGDASAMSFQTA</sequence>
<feature type="compositionally biased region" description="Low complexity" evidence="2">
    <location>
        <begin position="820"/>
        <end position="839"/>
    </location>
</feature>
<feature type="region of interest" description="Disordered" evidence="2">
    <location>
        <begin position="322"/>
        <end position="341"/>
    </location>
</feature>
<dbReference type="Pfam" id="PF00498">
    <property type="entry name" value="FHA"/>
    <property type="match status" value="1"/>
</dbReference>
<feature type="compositionally biased region" description="Low complexity" evidence="2">
    <location>
        <begin position="1219"/>
        <end position="1231"/>
    </location>
</feature>
<feature type="region of interest" description="Disordered" evidence="2">
    <location>
        <begin position="1194"/>
        <end position="1298"/>
    </location>
</feature>
<feature type="coiled-coil region" evidence="1">
    <location>
        <begin position="1161"/>
        <end position="1188"/>
    </location>
</feature>
<dbReference type="SMART" id="SM00240">
    <property type="entry name" value="FHA"/>
    <property type="match status" value="1"/>
</dbReference>
<feature type="region of interest" description="Disordered" evidence="2">
    <location>
        <begin position="785"/>
        <end position="849"/>
    </location>
</feature>
<keyword evidence="1" id="KW-0175">Coiled coil</keyword>
<feature type="compositionally biased region" description="Acidic residues" evidence="2">
    <location>
        <begin position="488"/>
        <end position="501"/>
    </location>
</feature>
<reference evidence="4" key="1">
    <citation type="submission" date="2014-09" db="EMBL/GenBank/DDBJ databases">
        <title>Genome sequence of the luminous mushroom Mycena chlorophos for searching fungal bioluminescence genes.</title>
        <authorList>
            <person name="Tanaka Y."/>
            <person name="Kasuga D."/>
            <person name="Oba Y."/>
            <person name="Hase S."/>
            <person name="Sato K."/>
            <person name="Oba Y."/>
            <person name="Sakakibara Y."/>
        </authorList>
    </citation>
    <scope>NUCLEOTIDE SEQUENCE</scope>
</reference>
<feature type="compositionally biased region" description="Low complexity" evidence="2">
    <location>
        <begin position="455"/>
        <end position="473"/>
    </location>
</feature>
<keyword evidence="5" id="KW-1185">Reference proteome</keyword>
<feature type="compositionally biased region" description="Acidic residues" evidence="2">
    <location>
        <begin position="1019"/>
        <end position="1032"/>
    </location>
</feature>
<feature type="compositionally biased region" description="Low complexity" evidence="2">
    <location>
        <begin position="1246"/>
        <end position="1262"/>
    </location>
</feature>